<dbReference type="EMBL" id="CM034408">
    <property type="protein sequence ID" value="KAJ0172201.1"/>
    <property type="molecule type" value="Genomic_DNA"/>
</dbReference>
<sequence>MLVSIADFIGVLIASASGIVSDVSKAIAKLYPNFVILQSHTQQEFYNITGFPRVHGVIDGSHILIHSPNKSQKIMFFADFSIGEEFRNRKGTFSINVQVVCNASLVFQNVVARWPGSTHDATIFNHSDLKGILNLDVY</sequence>
<evidence type="ECO:0000313" key="1">
    <source>
        <dbReference type="EMBL" id="KAJ0172201.1"/>
    </source>
</evidence>
<dbReference type="Proteomes" id="UP000824533">
    <property type="component" value="Linkage Group LG22"/>
</dbReference>
<comment type="caution">
    <text evidence="1">The sequence shown here is derived from an EMBL/GenBank/DDBJ whole genome shotgun (WGS) entry which is preliminary data.</text>
</comment>
<protein>
    <submittedName>
        <fullName evidence="1">Uncharacterized protein</fullName>
    </submittedName>
</protein>
<accession>A0ACC1CKU0</accession>
<organism evidence="1 2">
    <name type="scientific">Dendrolimus kikuchii</name>
    <dbReference type="NCBI Taxonomy" id="765133"/>
    <lineage>
        <taxon>Eukaryota</taxon>
        <taxon>Metazoa</taxon>
        <taxon>Ecdysozoa</taxon>
        <taxon>Arthropoda</taxon>
        <taxon>Hexapoda</taxon>
        <taxon>Insecta</taxon>
        <taxon>Pterygota</taxon>
        <taxon>Neoptera</taxon>
        <taxon>Endopterygota</taxon>
        <taxon>Lepidoptera</taxon>
        <taxon>Glossata</taxon>
        <taxon>Ditrysia</taxon>
        <taxon>Bombycoidea</taxon>
        <taxon>Lasiocampidae</taxon>
        <taxon>Dendrolimus</taxon>
    </lineage>
</organism>
<proteinExistence type="predicted"/>
<keyword evidence="2" id="KW-1185">Reference proteome</keyword>
<gene>
    <name evidence="1" type="ORF">K1T71_012174</name>
</gene>
<reference evidence="1 2" key="1">
    <citation type="journal article" date="2021" name="Front. Genet.">
        <title>Chromosome-Level Genome Assembly Reveals Significant Gene Expansion in the Toll and IMD Signaling Pathways of Dendrolimus kikuchii.</title>
        <authorList>
            <person name="Zhou J."/>
            <person name="Wu P."/>
            <person name="Xiong Z."/>
            <person name="Liu N."/>
            <person name="Zhao N."/>
            <person name="Ji M."/>
            <person name="Qiu Y."/>
            <person name="Yang B."/>
        </authorList>
    </citation>
    <scope>NUCLEOTIDE SEQUENCE [LARGE SCALE GENOMIC DNA]</scope>
    <source>
        <strain evidence="1">Ann1</strain>
    </source>
</reference>
<evidence type="ECO:0000313" key="2">
    <source>
        <dbReference type="Proteomes" id="UP000824533"/>
    </source>
</evidence>
<name>A0ACC1CKU0_9NEOP</name>